<evidence type="ECO:0000313" key="3">
    <source>
        <dbReference type="EMBL" id="AAC14244.1"/>
    </source>
</evidence>
<dbReference type="InterPro" id="IPR000458">
    <property type="entry name" value="Tryp_mucin"/>
</dbReference>
<keyword evidence="2" id="KW-0732">Signal</keyword>
<evidence type="ECO:0000256" key="2">
    <source>
        <dbReference type="SAM" id="SignalP"/>
    </source>
</evidence>
<accession>O61044</accession>
<feature type="compositionally biased region" description="Low complexity" evidence="1">
    <location>
        <begin position="52"/>
        <end position="71"/>
    </location>
</feature>
<reference evidence="3" key="1">
    <citation type="journal article" date="1998" name="J. Biol. Chem.">
        <title>The Trypanosoma cruzi mucin family is transcribed from hundreds of genes having hypervariable regions.</title>
        <authorList>
            <person name="Di Noia J.M."/>
            <person name="D'Orso I."/>
            <person name="Aslund L."/>
            <person name="Sanchez D.O."/>
            <person name="Frasch A.C."/>
        </authorList>
    </citation>
    <scope>NUCLEOTIDE SEQUENCE</scope>
    <source>
        <strain evidence="3">Cl-Brenner</strain>
    </source>
</reference>
<gene>
    <name evidence="3" type="primary">EMUCt-5</name>
</gene>
<feature type="compositionally biased region" description="Low complexity" evidence="1">
    <location>
        <begin position="25"/>
        <end position="38"/>
    </location>
</feature>
<feature type="signal peptide" evidence="2">
    <location>
        <begin position="1"/>
        <end position="25"/>
    </location>
</feature>
<name>O61044_TRYCR</name>
<sequence length="92" mass="8853">MTTCRLLCALLALALCCCLTACTTANGGSTSSTPPSGTENKPATGEAPSQPGASSGEAEASSNKNDGSLSSSAWVSAPLALAASAPAYTTLG</sequence>
<dbReference type="EMBL" id="AF036443">
    <property type="protein sequence ID" value="AAC14244.1"/>
    <property type="molecule type" value="mRNA"/>
</dbReference>
<feature type="region of interest" description="Disordered" evidence="1">
    <location>
        <begin position="25"/>
        <end position="71"/>
    </location>
</feature>
<dbReference type="Pfam" id="PF01456">
    <property type="entry name" value="Mucin"/>
    <property type="match status" value="1"/>
</dbReference>
<evidence type="ECO:0000256" key="1">
    <source>
        <dbReference type="SAM" id="MobiDB-lite"/>
    </source>
</evidence>
<dbReference type="AlphaFoldDB" id="O61044"/>
<feature type="chain" id="PRO_5004159131" evidence="2">
    <location>
        <begin position="26"/>
        <end position="92"/>
    </location>
</feature>
<proteinExistence type="evidence at transcript level"/>
<organism evidence="3">
    <name type="scientific">Trypanosoma cruzi</name>
    <dbReference type="NCBI Taxonomy" id="5693"/>
    <lineage>
        <taxon>Eukaryota</taxon>
        <taxon>Discoba</taxon>
        <taxon>Euglenozoa</taxon>
        <taxon>Kinetoplastea</taxon>
        <taxon>Metakinetoplastina</taxon>
        <taxon>Trypanosomatida</taxon>
        <taxon>Trypanosomatidae</taxon>
        <taxon>Trypanosoma</taxon>
        <taxon>Schizotrypanum</taxon>
    </lineage>
</organism>
<protein>
    <submittedName>
        <fullName evidence="3">Mucin-like protein</fullName>
    </submittedName>
</protein>